<dbReference type="EMBL" id="GEZM01046163">
    <property type="protein sequence ID" value="JAV77463.1"/>
    <property type="molecule type" value="Transcribed_RNA"/>
</dbReference>
<dbReference type="EMBL" id="GEZM01046161">
    <property type="protein sequence ID" value="JAV77474.1"/>
    <property type="molecule type" value="Transcribed_RNA"/>
</dbReference>
<dbReference type="EMBL" id="GEZM01046161">
    <property type="protein sequence ID" value="JAV77471.1"/>
    <property type="molecule type" value="Transcribed_RNA"/>
</dbReference>
<name>A0A1Y1LV18_PHOPY</name>
<sequence>MLVDELRARLTQYLRSPSNPIDGSQPEVMVPEAISSKVHGGTRASEDYPNIRPATTATLTRTEICDKVRKWGVRFDGTGDPLAFLERIDELRECYGFRDSDLLHTLPEMLKGKALLWYRNHKDFWRTNINWRKKYETESSVQKRRQQNT</sequence>
<organism evidence="1">
    <name type="scientific">Photinus pyralis</name>
    <name type="common">Common eastern firefly</name>
    <name type="synonym">Lampyris pyralis</name>
    <dbReference type="NCBI Taxonomy" id="7054"/>
    <lineage>
        <taxon>Eukaryota</taxon>
        <taxon>Metazoa</taxon>
        <taxon>Ecdysozoa</taxon>
        <taxon>Arthropoda</taxon>
        <taxon>Hexapoda</taxon>
        <taxon>Insecta</taxon>
        <taxon>Pterygota</taxon>
        <taxon>Neoptera</taxon>
        <taxon>Endopterygota</taxon>
        <taxon>Coleoptera</taxon>
        <taxon>Polyphaga</taxon>
        <taxon>Elateriformia</taxon>
        <taxon>Elateroidea</taxon>
        <taxon>Lampyridae</taxon>
        <taxon>Lampyrinae</taxon>
        <taxon>Photinus</taxon>
    </lineage>
</organism>
<protein>
    <recommendedName>
        <fullName evidence="2">Retrotransposon gag domain-containing protein</fullName>
    </recommendedName>
</protein>
<dbReference type="EMBL" id="GEZM01046164">
    <property type="protein sequence ID" value="JAV77462.1"/>
    <property type="molecule type" value="Transcribed_RNA"/>
</dbReference>
<reference evidence="1" key="1">
    <citation type="journal article" date="2016" name="Sci. Rep.">
        <title>Molecular characterization of firefly nuptial gifts: a multi-omics approach sheds light on postcopulatory sexual selection.</title>
        <authorList>
            <person name="Al-Wathiqui N."/>
            <person name="Fallon T.R."/>
            <person name="South A."/>
            <person name="Weng J.K."/>
            <person name="Lewis S.M."/>
        </authorList>
    </citation>
    <scope>NUCLEOTIDE SEQUENCE</scope>
</reference>
<evidence type="ECO:0008006" key="2">
    <source>
        <dbReference type="Google" id="ProtNLM"/>
    </source>
</evidence>
<accession>A0A1Y1LV18</accession>
<dbReference type="EMBL" id="GEZM01046162">
    <property type="protein sequence ID" value="JAV77470.1"/>
    <property type="molecule type" value="Transcribed_RNA"/>
</dbReference>
<dbReference type="AlphaFoldDB" id="A0A1Y1LV18"/>
<evidence type="ECO:0000313" key="1">
    <source>
        <dbReference type="EMBL" id="JAV77462.1"/>
    </source>
</evidence>
<dbReference type="EMBL" id="GEZM01046165">
    <property type="protein sequence ID" value="JAV77455.1"/>
    <property type="molecule type" value="Transcribed_RNA"/>
</dbReference>
<proteinExistence type="predicted"/>